<comment type="caution">
    <text evidence="3">The sequence shown here is derived from an EMBL/GenBank/DDBJ whole genome shotgun (WGS) entry which is preliminary data.</text>
</comment>
<feature type="chain" id="PRO_5041904463" evidence="1">
    <location>
        <begin position="24"/>
        <end position="363"/>
    </location>
</feature>
<name>A0AAE8KH55_ACIPI</name>
<gene>
    <name evidence="3" type="ORF">EXD98_03525</name>
</gene>
<evidence type="ECO:0000313" key="4">
    <source>
        <dbReference type="Proteomes" id="UP000294065"/>
    </source>
</evidence>
<evidence type="ECO:0000259" key="2">
    <source>
        <dbReference type="Pfam" id="PF09084"/>
    </source>
</evidence>
<dbReference type="RefSeq" id="WP_130172631.1">
    <property type="nucleotide sequence ID" value="NZ_SGTH01000001.1"/>
</dbReference>
<dbReference type="PANTHER" id="PTHR30024:SF21">
    <property type="entry name" value="ABC TRANSPORTER SUBSTRATE-BINDING PROTEIN"/>
    <property type="match status" value="1"/>
</dbReference>
<proteinExistence type="predicted"/>
<dbReference type="PANTHER" id="PTHR30024">
    <property type="entry name" value="ALIPHATIC SULFONATES-BINDING PROTEIN-RELATED"/>
    <property type="match status" value="1"/>
</dbReference>
<evidence type="ECO:0000256" key="1">
    <source>
        <dbReference type="SAM" id="SignalP"/>
    </source>
</evidence>
<evidence type="ECO:0000313" key="3">
    <source>
        <dbReference type="EMBL" id="RZH32292.1"/>
    </source>
</evidence>
<keyword evidence="1" id="KW-0732">Signal</keyword>
<reference evidence="3 4" key="1">
    <citation type="submission" date="2019-02" db="EMBL/GenBank/DDBJ databases">
        <title>The Batch Genome Submission of Acinetobacter spp. strains.</title>
        <authorList>
            <person name="Qin J."/>
            <person name="Hu Y."/>
            <person name="Ye H."/>
            <person name="Wei L."/>
            <person name="Feng Y."/>
            <person name="Zong Z."/>
        </authorList>
    </citation>
    <scope>NUCLEOTIDE SEQUENCE [LARGE SCALE GENOMIC DNA]</scope>
    <source>
        <strain evidence="3 4">WCHAP100012</strain>
    </source>
</reference>
<dbReference type="InterPro" id="IPR015168">
    <property type="entry name" value="SsuA/THI5"/>
</dbReference>
<dbReference type="Gene3D" id="3.40.190.10">
    <property type="entry name" value="Periplasmic binding protein-like II"/>
    <property type="match status" value="2"/>
</dbReference>
<organism evidence="3 4">
    <name type="scientific">Acinetobacter pittii</name>
    <name type="common">Acinetobacter genomosp. 3</name>
    <dbReference type="NCBI Taxonomy" id="48296"/>
    <lineage>
        <taxon>Bacteria</taxon>
        <taxon>Pseudomonadati</taxon>
        <taxon>Pseudomonadota</taxon>
        <taxon>Gammaproteobacteria</taxon>
        <taxon>Moraxellales</taxon>
        <taxon>Moraxellaceae</taxon>
        <taxon>Acinetobacter</taxon>
        <taxon>Acinetobacter calcoaceticus/baumannii complex</taxon>
    </lineage>
</organism>
<dbReference type="Proteomes" id="UP000294065">
    <property type="component" value="Unassembled WGS sequence"/>
</dbReference>
<sequence length="363" mass="40325">MKQSIFKKLILLSLLACGHASYAESLKTIRIGSPDLTAGQKHAGGGVVDVLYNKKLLEQELAKNNVKVEWHFFKGAGPAINEALANNQLDFAFLGDLPPIIGKANGLDTQLLVPTARGITNYLAVRSDLSIKNFAELKGKRVGLLRGTADELSFVSALNSQGLKLSDVRVVNLDFNAVNAALAAKKIDASWGPSRFFALRDKHIVNLPISSRQLNGAGSTQGVFLGRQSFIRQHPNETQQVVTQVVKGLNWLSNEQNRVPQVALFFTQSGYPASIYAQELNGVNLKFLYSPLFDGYYTQQLQQKITLATQQGLIRKNIDVKSWINPSFVNQALEQSNLKTYWKPTLKTYWKPTQQYEYLKSVK</sequence>
<dbReference type="SUPFAM" id="SSF53850">
    <property type="entry name" value="Periplasmic binding protein-like II"/>
    <property type="match status" value="1"/>
</dbReference>
<dbReference type="AlphaFoldDB" id="A0AAE8KH55"/>
<feature type="signal peptide" evidence="1">
    <location>
        <begin position="1"/>
        <end position="23"/>
    </location>
</feature>
<dbReference type="EMBL" id="SGTH01000001">
    <property type="protein sequence ID" value="RZH32292.1"/>
    <property type="molecule type" value="Genomic_DNA"/>
</dbReference>
<feature type="domain" description="SsuA/THI5-like" evidence="2">
    <location>
        <begin position="80"/>
        <end position="255"/>
    </location>
</feature>
<protein>
    <submittedName>
        <fullName evidence="3">Aryl sulfate ester ABC transporter</fullName>
    </submittedName>
</protein>
<dbReference type="Pfam" id="PF09084">
    <property type="entry name" value="NMT1"/>
    <property type="match status" value="1"/>
</dbReference>
<accession>A0AAE8KH55</accession>